<dbReference type="HOGENOM" id="CLU_012817_13_3_6"/>
<comment type="subcellular location">
    <subcellularLocation>
        <location evidence="2">Cell outer membrane</location>
        <topology evidence="2">Lipid-anchor</topology>
    </subcellularLocation>
</comment>
<keyword evidence="2" id="KW-0472">Membrane</keyword>
<keyword evidence="2" id="KW-1134">Transmembrane beta strand</keyword>
<evidence type="ECO:0000256" key="2">
    <source>
        <dbReference type="RuleBase" id="RU362097"/>
    </source>
</evidence>
<gene>
    <name evidence="4" type="ordered locus">DSC_08335</name>
</gene>
<dbReference type="PANTHER" id="PTHR30203:SF32">
    <property type="entry name" value="CATION EFFLUX SYSTEM PROTEIN CUSC"/>
    <property type="match status" value="1"/>
</dbReference>
<keyword evidence="2" id="KW-0812">Transmembrane</keyword>
<dbReference type="NCBIfam" id="TIGR01845">
    <property type="entry name" value="outer_NodT"/>
    <property type="match status" value="1"/>
</dbReference>
<dbReference type="Gene3D" id="1.20.1600.10">
    <property type="entry name" value="Outer membrane efflux proteins (OEP)"/>
    <property type="match status" value="1"/>
</dbReference>
<feature type="region of interest" description="Disordered" evidence="3">
    <location>
        <begin position="473"/>
        <end position="493"/>
    </location>
</feature>
<feature type="chain" id="PRO_5001439360" evidence="2">
    <location>
        <begin position="22"/>
        <end position="493"/>
    </location>
</feature>
<dbReference type="Gene3D" id="2.20.200.10">
    <property type="entry name" value="Outer membrane efflux proteins (OEP)"/>
    <property type="match status" value="1"/>
</dbReference>
<dbReference type="GO" id="GO:0015562">
    <property type="term" value="F:efflux transmembrane transporter activity"/>
    <property type="evidence" value="ECO:0007669"/>
    <property type="project" value="InterPro"/>
</dbReference>
<reference evidence="4 5" key="1">
    <citation type="journal article" date="2012" name="J. Bacteriol.">
        <title>Complete Genome Sequence of the BTEX-Degrading Bacterium Pseudoxanthomonas spadix BD-a59.</title>
        <authorList>
            <person name="Lee S.H."/>
            <person name="Jin H.M."/>
            <person name="Lee H.J."/>
            <person name="Kim J.M."/>
            <person name="Jeon C.O."/>
        </authorList>
    </citation>
    <scope>NUCLEOTIDE SEQUENCE [LARGE SCALE GENOMIC DNA]</scope>
    <source>
        <strain evidence="4 5">BD-a59</strain>
    </source>
</reference>
<accession>G7UV38</accession>
<keyword evidence="2" id="KW-0732">Signal</keyword>
<dbReference type="RefSeq" id="WP_014160494.1">
    <property type="nucleotide sequence ID" value="NC_016147.2"/>
</dbReference>
<sequence>MFCSRPSFFVTLGRLASCALAVALAGCASMAPPDSTPPLPVADAWPADATPTAEGPVPAPALGWPDYFADPQLQRLIGTALANNRDLRLAVLQVEQARAAYRIQRADQFPSLGVGVEGARSRVPGDLNVSGRPQVGSDYEAYVGLSNWELDLWGRIRSLKQAALQEFLATSAARRGVRVSLIAAVANGYLSLRELDERVALAEQTIATRQESFRIFSRRYEVGAISRLELAQVRTLLTQAQALGAQLRQSRAFQAHALVSLVGVPLDLAPRVTGFDDGAMFAELQVGLPSQLLASRPDIIAAEHRLRGSNANIGAARAAFFPSIALTGSWGSASSELDGLFDSGSRAWRFLPVLSLPIFDGGRRSANLDLAQVRRDAAVADYERTVQAAFRDVADALSARQWLAEQVRFQRDTLDAQSDRARLAKLRYDSGAATYLEVLDAQRDLLSAQQQLVQVRRALLSSQVSLYAALGGGAADPGSPVSAIAPTSRAPQP</sequence>
<keyword evidence="2 4" id="KW-0449">Lipoprotein</keyword>
<dbReference type="Proteomes" id="UP000005870">
    <property type="component" value="Chromosome"/>
</dbReference>
<keyword evidence="5" id="KW-1185">Reference proteome</keyword>
<evidence type="ECO:0000256" key="1">
    <source>
        <dbReference type="ARBA" id="ARBA00007613"/>
    </source>
</evidence>
<dbReference type="PROSITE" id="PS51257">
    <property type="entry name" value="PROKAR_LIPOPROTEIN"/>
    <property type="match status" value="1"/>
</dbReference>
<protein>
    <submittedName>
        <fullName evidence="4">RND efflux system, outer membrane lipoprotein, NodT family</fullName>
    </submittedName>
</protein>
<name>G7UV38_PSEUP</name>
<dbReference type="SUPFAM" id="SSF56954">
    <property type="entry name" value="Outer membrane efflux proteins (OEP)"/>
    <property type="match status" value="1"/>
</dbReference>
<dbReference type="eggNOG" id="COG1538">
    <property type="taxonomic scope" value="Bacteria"/>
</dbReference>
<dbReference type="InterPro" id="IPR003423">
    <property type="entry name" value="OMP_efflux"/>
</dbReference>
<keyword evidence="2" id="KW-0564">Palmitate</keyword>
<dbReference type="OrthoDB" id="9770517at2"/>
<dbReference type="EMBL" id="CP003093">
    <property type="protein sequence ID" value="AER56318.1"/>
    <property type="molecule type" value="Genomic_DNA"/>
</dbReference>
<dbReference type="PANTHER" id="PTHR30203">
    <property type="entry name" value="OUTER MEMBRANE CATION EFFLUX PROTEIN"/>
    <property type="match status" value="1"/>
</dbReference>
<dbReference type="GO" id="GO:0009279">
    <property type="term" value="C:cell outer membrane"/>
    <property type="evidence" value="ECO:0007669"/>
    <property type="project" value="UniProtKB-SubCell"/>
</dbReference>
<dbReference type="InterPro" id="IPR010131">
    <property type="entry name" value="MdtP/NodT-like"/>
</dbReference>
<comment type="similarity">
    <text evidence="1 2">Belongs to the outer membrane factor (OMF) (TC 1.B.17) family.</text>
</comment>
<feature type="signal peptide" evidence="2">
    <location>
        <begin position="1"/>
        <end position="21"/>
    </location>
</feature>
<evidence type="ECO:0000313" key="5">
    <source>
        <dbReference type="Proteomes" id="UP000005870"/>
    </source>
</evidence>
<dbReference type="KEGG" id="psd:DSC_08335"/>
<organism evidence="4 5">
    <name type="scientific">Pseudoxanthomonas spadix (strain BD-a59)</name>
    <dbReference type="NCBI Taxonomy" id="1045855"/>
    <lineage>
        <taxon>Bacteria</taxon>
        <taxon>Pseudomonadati</taxon>
        <taxon>Pseudomonadota</taxon>
        <taxon>Gammaproteobacteria</taxon>
        <taxon>Lysobacterales</taxon>
        <taxon>Lysobacteraceae</taxon>
        <taxon>Pseudoxanthomonas</taxon>
    </lineage>
</organism>
<dbReference type="AlphaFoldDB" id="G7UV38"/>
<evidence type="ECO:0000313" key="4">
    <source>
        <dbReference type="EMBL" id="AER56318.1"/>
    </source>
</evidence>
<evidence type="ECO:0000256" key="3">
    <source>
        <dbReference type="SAM" id="MobiDB-lite"/>
    </source>
</evidence>
<dbReference type="STRING" id="1045855.DSC_08335"/>
<dbReference type="Pfam" id="PF02321">
    <property type="entry name" value="OEP"/>
    <property type="match status" value="2"/>
</dbReference>
<proteinExistence type="inferred from homology"/>